<comment type="similarity">
    <text evidence="1">Belongs to the transcriptional regulatory Fis family.</text>
</comment>
<dbReference type="InterPro" id="IPR009057">
    <property type="entry name" value="Homeodomain-like_sf"/>
</dbReference>
<dbReference type="PRINTS" id="PR01591">
    <property type="entry name" value="DNABINDNGFIS"/>
</dbReference>
<dbReference type="PIRSF" id="PIRSF002097">
    <property type="entry name" value="DNA-binding_Fis"/>
    <property type="match status" value="1"/>
</dbReference>
<dbReference type="RefSeq" id="WP_367957806.1">
    <property type="nucleotide sequence ID" value="NZ_JBAKFH010000006.1"/>
</dbReference>
<comment type="caution">
    <text evidence="5">The sequence shown here is derived from an EMBL/GenBank/DDBJ whole genome shotgun (WGS) entry which is preliminary data.</text>
</comment>
<proteinExistence type="inferred from homology"/>
<accession>A0ABV3TC30</accession>
<evidence type="ECO:0000256" key="2">
    <source>
        <dbReference type="ARBA" id="ARBA00023125"/>
    </source>
</evidence>
<dbReference type="EMBL" id="JBAKFM010000001">
    <property type="protein sequence ID" value="MEX0468698.1"/>
    <property type="molecule type" value="Genomic_DNA"/>
</dbReference>
<dbReference type="PANTHER" id="PTHR47918:SF1">
    <property type="entry name" value="DNA-BINDING PROTEIN FIS"/>
    <property type="match status" value="1"/>
</dbReference>
<evidence type="ECO:0000313" key="6">
    <source>
        <dbReference type="Proteomes" id="UP001556709"/>
    </source>
</evidence>
<evidence type="ECO:0000313" key="5">
    <source>
        <dbReference type="EMBL" id="MEX0468698.1"/>
    </source>
</evidence>
<organism evidence="5 6">
    <name type="scientific">Spiribacter pallidus</name>
    <dbReference type="NCBI Taxonomy" id="1987936"/>
    <lineage>
        <taxon>Bacteria</taxon>
        <taxon>Pseudomonadati</taxon>
        <taxon>Pseudomonadota</taxon>
        <taxon>Gammaproteobacteria</taxon>
        <taxon>Chromatiales</taxon>
        <taxon>Ectothiorhodospiraceae</taxon>
        <taxon>Spiribacter</taxon>
    </lineage>
</organism>
<protein>
    <recommendedName>
        <fullName evidence="3">Putative Fis-like DNA-binding protein</fullName>
    </recommendedName>
</protein>
<keyword evidence="2" id="KW-0238">DNA-binding</keyword>
<evidence type="ECO:0000259" key="4">
    <source>
        <dbReference type="Pfam" id="PF02954"/>
    </source>
</evidence>
<feature type="domain" description="DNA binding HTH" evidence="4">
    <location>
        <begin position="43"/>
        <end position="83"/>
    </location>
</feature>
<reference evidence="5 6" key="1">
    <citation type="submission" date="2024-02" db="EMBL/GenBank/DDBJ databases">
        <title>New especies of Spiribacter isolated from saline water.</title>
        <authorList>
            <person name="Leon M.J."/>
            <person name="De La Haba R."/>
            <person name="Sanchez-Porro C."/>
            <person name="Ventosa A."/>
        </authorList>
    </citation>
    <scope>NUCLEOTIDE SEQUENCE [LARGE SCALE GENOMIC DNA]</scope>
    <source>
        <strain evidence="6">ag22IC6-390</strain>
    </source>
</reference>
<sequence length="87" mass="10015">MSDQSPKHSADVGPIRACVRDTLSDYFEKLDGHHCRDLHRMVIEEAERPLLEVVMQICEGNQTRAAETLGINRGTLRKKLRHYNLED</sequence>
<dbReference type="SUPFAM" id="SSF46689">
    <property type="entry name" value="Homeodomain-like"/>
    <property type="match status" value="1"/>
</dbReference>
<evidence type="ECO:0000256" key="1">
    <source>
        <dbReference type="ARBA" id="ARBA00008559"/>
    </source>
</evidence>
<name>A0ABV3TC30_9GAMM</name>
<dbReference type="PANTHER" id="PTHR47918">
    <property type="entry name" value="DNA-BINDING PROTEIN FIS"/>
    <property type="match status" value="1"/>
</dbReference>
<dbReference type="InterPro" id="IPR005412">
    <property type="entry name" value="Fis_DNA-bd"/>
</dbReference>
<dbReference type="Gene3D" id="1.10.10.60">
    <property type="entry name" value="Homeodomain-like"/>
    <property type="match status" value="1"/>
</dbReference>
<dbReference type="PRINTS" id="PR01590">
    <property type="entry name" value="HTHFIS"/>
</dbReference>
<dbReference type="Pfam" id="PF02954">
    <property type="entry name" value="HTH_8"/>
    <property type="match status" value="1"/>
</dbReference>
<dbReference type="InterPro" id="IPR050207">
    <property type="entry name" value="Trans_regulatory_Fis"/>
</dbReference>
<dbReference type="InterPro" id="IPR002197">
    <property type="entry name" value="HTH_Fis"/>
</dbReference>
<keyword evidence="6" id="KW-1185">Reference proteome</keyword>
<evidence type="ECO:0000256" key="3">
    <source>
        <dbReference type="ARBA" id="ARBA00029540"/>
    </source>
</evidence>
<gene>
    <name evidence="5" type="ORF">V6X73_03005</name>
</gene>
<dbReference type="Proteomes" id="UP001556709">
    <property type="component" value="Unassembled WGS sequence"/>
</dbReference>